<keyword evidence="3" id="KW-1185">Reference proteome</keyword>
<dbReference type="Proteomes" id="UP001500630">
    <property type="component" value="Unassembled WGS sequence"/>
</dbReference>
<sequence length="128" mass="13232">MRYDGDGPSLLAVELDQQVQHVDLMLYVKICGGLAERADRASAWPETVRGGAHEDGRALKPTSGTPACRAAGADQRRHRAGGRLQVDPVQHAVAPVVAEADALEADRVAITFGGSGAGSAGSCSSSRP</sequence>
<accession>A0ABP6ZQF5</accession>
<organism evidence="2 3">
    <name type="scientific">Nonomuraea rosea</name>
    <dbReference type="NCBI Taxonomy" id="638574"/>
    <lineage>
        <taxon>Bacteria</taxon>
        <taxon>Bacillati</taxon>
        <taxon>Actinomycetota</taxon>
        <taxon>Actinomycetes</taxon>
        <taxon>Streptosporangiales</taxon>
        <taxon>Streptosporangiaceae</taxon>
        <taxon>Nonomuraea</taxon>
    </lineage>
</organism>
<gene>
    <name evidence="2" type="ORF">GCM10022419_120380</name>
</gene>
<reference evidence="3" key="1">
    <citation type="journal article" date="2019" name="Int. J. Syst. Evol. Microbiol.">
        <title>The Global Catalogue of Microorganisms (GCM) 10K type strain sequencing project: providing services to taxonomists for standard genome sequencing and annotation.</title>
        <authorList>
            <consortium name="The Broad Institute Genomics Platform"/>
            <consortium name="The Broad Institute Genome Sequencing Center for Infectious Disease"/>
            <person name="Wu L."/>
            <person name="Ma J."/>
        </authorList>
    </citation>
    <scope>NUCLEOTIDE SEQUENCE [LARGE SCALE GENOMIC DNA]</scope>
    <source>
        <strain evidence="3">JCM 17326</strain>
    </source>
</reference>
<dbReference type="EMBL" id="BAABDQ010000052">
    <property type="protein sequence ID" value="GAA3615075.1"/>
    <property type="molecule type" value="Genomic_DNA"/>
</dbReference>
<name>A0ABP6ZQF5_9ACTN</name>
<comment type="caution">
    <text evidence="2">The sequence shown here is derived from an EMBL/GenBank/DDBJ whole genome shotgun (WGS) entry which is preliminary data.</text>
</comment>
<evidence type="ECO:0000313" key="3">
    <source>
        <dbReference type="Proteomes" id="UP001500630"/>
    </source>
</evidence>
<proteinExistence type="predicted"/>
<evidence type="ECO:0000313" key="2">
    <source>
        <dbReference type="EMBL" id="GAA3615075.1"/>
    </source>
</evidence>
<protein>
    <submittedName>
        <fullName evidence="2">Uncharacterized protein</fullName>
    </submittedName>
</protein>
<evidence type="ECO:0000256" key="1">
    <source>
        <dbReference type="SAM" id="MobiDB-lite"/>
    </source>
</evidence>
<feature type="region of interest" description="Disordered" evidence="1">
    <location>
        <begin position="46"/>
        <end position="74"/>
    </location>
</feature>